<evidence type="ECO:0000313" key="11">
    <source>
        <dbReference type="Proteomes" id="UP000617402"/>
    </source>
</evidence>
<dbReference type="InterPro" id="IPR006305">
    <property type="entry name" value="FliQ"/>
</dbReference>
<keyword evidence="11" id="KW-1185">Reference proteome</keyword>
<reference evidence="10 11" key="1">
    <citation type="submission" date="2020-07" db="EMBL/GenBank/DDBJ databases">
        <title>Draft whole-genome sequence of Heliobacterium chlorum DSM 3682, type strain.</title>
        <authorList>
            <person name="Kyndt J.A."/>
            <person name="Meyer T.E."/>
            <person name="Imhoff J.F."/>
        </authorList>
    </citation>
    <scope>NUCLEOTIDE SEQUENCE [LARGE SCALE GENOMIC DNA]</scope>
    <source>
        <strain evidence="10 11">DSM 3682</strain>
    </source>
</reference>
<dbReference type="Pfam" id="PF01313">
    <property type="entry name" value="Bac_export_3"/>
    <property type="match status" value="1"/>
</dbReference>
<evidence type="ECO:0000256" key="3">
    <source>
        <dbReference type="ARBA" id="ARBA00021718"/>
    </source>
</evidence>
<dbReference type="PANTHER" id="PTHR34040:SF2">
    <property type="entry name" value="FLAGELLAR BIOSYNTHETIC PROTEIN FLIQ"/>
    <property type="match status" value="1"/>
</dbReference>
<sequence length="91" mass="10086">MTPELIIQLGRDALVAVLLISAPLLGASLLIGLIISVFQATTQIQEATLTFVPKIIAVLLVIMIFGPWMLQELMRYTDQLLGSLNQYTFIR</sequence>
<proteinExistence type="inferred from homology"/>
<evidence type="ECO:0000313" key="10">
    <source>
        <dbReference type="EMBL" id="MBC9783429.1"/>
    </source>
</evidence>
<evidence type="ECO:0000256" key="6">
    <source>
        <dbReference type="ARBA" id="ARBA00022989"/>
    </source>
</evidence>
<evidence type="ECO:0000256" key="5">
    <source>
        <dbReference type="ARBA" id="ARBA00022692"/>
    </source>
</evidence>
<keyword evidence="10" id="KW-0969">Cilium</keyword>
<evidence type="ECO:0000256" key="1">
    <source>
        <dbReference type="ARBA" id="ARBA00004651"/>
    </source>
</evidence>
<comment type="function">
    <text evidence="9">Role in flagellar biosynthesis.</text>
</comment>
<keyword evidence="10" id="KW-0966">Cell projection</keyword>
<evidence type="ECO:0000256" key="4">
    <source>
        <dbReference type="ARBA" id="ARBA00022475"/>
    </source>
</evidence>
<dbReference type="NCBIfam" id="TIGR01402">
    <property type="entry name" value="fliQ"/>
    <property type="match status" value="1"/>
</dbReference>
<dbReference type="PANTHER" id="PTHR34040">
    <property type="entry name" value="FLAGELLAR BIOSYNTHETIC PROTEIN FLIQ"/>
    <property type="match status" value="1"/>
</dbReference>
<dbReference type="PRINTS" id="PR00952">
    <property type="entry name" value="TYPE3IMQPROT"/>
</dbReference>
<keyword evidence="4 9" id="KW-1003">Cell membrane</keyword>
<keyword evidence="7 9" id="KW-0472">Membrane</keyword>
<dbReference type="EMBL" id="JACVHF010000001">
    <property type="protein sequence ID" value="MBC9783429.1"/>
    <property type="molecule type" value="Genomic_DNA"/>
</dbReference>
<accession>A0ABR7T0Q6</accession>
<comment type="caution">
    <text evidence="10">The sequence shown here is derived from an EMBL/GenBank/DDBJ whole genome shotgun (WGS) entry which is preliminary data.</text>
</comment>
<keyword evidence="5 9" id="KW-0812">Transmembrane</keyword>
<comment type="similarity">
    <text evidence="2 9">Belongs to the FliQ/MopD/SpaQ family.</text>
</comment>
<evidence type="ECO:0000256" key="2">
    <source>
        <dbReference type="ARBA" id="ARBA00006156"/>
    </source>
</evidence>
<gene>
    <name evidence="9 10" type="primary">fliQ</name>
    <name evidence="10" type="ORF">H1S01_02740</name>
</gene>
<evidence type="ECO:0000256" key="9">
    <source>
        <dbReference type="RuleBase" id="RU364090"/>
    </source>
</evidence>
<keyword evidence="10" id="KW-0282">Flagellum</keyword>
<keyword evidence="8 9" id="KW-0975">Bacterial flagellum</keyword>
<name>A0ABR7T0Q6_HELCL</name>
<keyword evidence="6 9" id="KW-1133">Transmembrane helix</keyword>
<dbReference type="PIRSF" id="PIRSF004669">
    <property type="entry name" value="FliQ"/>
    <property type="match status" value="1"/>
</dbReference>
<feature type="transmembrane region" description="Helical" evidence="9">
    <location>
        <begin position="12"/>
        <end position="39"/>
    </location>
</feature>
<evidence type="ECO:0000256" key="7">
    <source>
        <dbReference type="ARBA" id="ARBA00023136"/>
    </source>
</evidence>
<comment type="subcellular location">
    <subcellularLocation>
        <location evidence="1 9">Cell membrane</location>
        <topology evidence="1">Multi-pass membrane protein</topology>
    </subcellularLocation>
    <subcellularLocation>
        <location evidence="9">Bacterial flagellum basal body</location>
    </subcellularLocation>
</comment>
<dbReference type="Proteomes" id="UP000617402">
    <property type="component" value="Unassembled WGS sequence"/>
</dbReference>
<feature type="transmembrane region" description="Helical" evidence="9">
    <location>
        <begin position="51"/>
        <end position="70"/>
    </location>
</feature>
<protein>
    <recommendedName>
        <fullName evidence="3 9">Flagellar biosynthetic protein FliQ</fullName>
    </recommendedName>
</protein>
<evidence type="ECO:0000256" key="8">
    <source>
        <dbReference type="ARBA" id="ARBA00023143"/>
    </source>
</evidence>
<organism evidence="10 11">
    <name type="scientific">Heliobacterium chlorum</name>
    <dbReference type="NCBI Taxonomy" id="2698"/>
    <lineage>
        <taxon>Bacteria</taxon>
        <taxon>Bacillati</taxon>
        <taxon>Bacillota</taxon>
        <taxon>Clostridia</taxon>
        <taxon>Eubacteriales</taxon>
        <taxon>Heliobacteriaceae</taxon>
        <taxon>Heliobacterium</taxon>
    </lineage>
</organism>
<dbReference type="RefSeq" id="WP_188038539.1">
    <property type="nucleotide sequence ID" value="NZ_JACVHF010000001.1"/>
</dbReference>
<dbReference type="InterPro" id="IPR002191">
    <property type="entry name" value="Bac_export_3"/>
</dbReference>